<reference evidence="2" key="1">
    <citation type="journal article" date="2023" name="G3 (Bethesda)">
        <title>A reference genome for the long-term kleptoplast-retaining sea slug Elysia crispata morphotype clarki.</title>
        <authorList>
            <person name="Eastman K.E."/>
            <person name="Pendleton A.L."/>
            <person name="Shaikh M.A."/>
            <person name="Suttiyut T."/>
            <person name="Ogas R."/>
            <person name="Tomko P."/>
            <person name="Gavelis G."/>
            <person name="Widhalm J.R."/>
            <person name="Wisecaver J.H."/>
        </authorList>
    </citation>
    <scope>NUCLEOTIDE SEQUENCE</scope>
    <source>
        <strain evidence="2">ECLA1</strain>
    </source>
</reference>
<comment type="caution">
    <text evidence="2">The sequence shown here is derived from an EMBL/GenBank/DDBJ whole genome shotgun (WGS) entry which is preliminary data.</text>
</comment>
<dbReference type="EMBL" id="JAWDGP010002638">
    <property type="protein sequence ID" value="KAK3781282.1"/>
    <property type="molecule type" value="Genomic_DNA"/>
</dbReference>
<evidence type="ECO:0000313" key="3">
    <source>
        <dbReference type="Proteomes" id="UP001283361"/>
    </source>
</evidence>
<dbReference type="AlphaFoldDB" id="A0AAE1A5D0"/>
<proteinExistence type="predicted"/>
<dbReference type="Proteomes" id="UP001283361">
    <property type="component" value="Unassembled WGS sequence"/>
</dbReference>
<name>A0AAE1A5D0_9GAST</name>
<evidence type="ECO:0000259" key="1">
    <source>
        <dbReference type="Pfam" id="PF21599"/>
    </source>
</evidence>
<evidence type="ECO:0000313" key="2">
    <source>
        <dbReference type="EMBL" id="KAK3781282.1"/>
    </source>
</evidence>
<dbReference type="PANTHER" id="PTHR47086:SF4">
    <property type="entry name" value="BTB DOMAIN-CONTAINING PROTEIN"/>
    <property type="match status" value="1"/>
</dbReference>
<feature type="domain" description="ZSWIM3 N-terminal" evidence="1">
    <location>
        <begin position="13"/>
        <end position="120"/>
    </location>
</feature>
<dbReference type="InterPro" id="IPR040854">
    <property type="entry name" value="ZSWIM9"/>
</dbReference>
<protein>
    <recommendedName>
        <fullName evidence="1">ZSWIM3 N-terminal domain-containing protein</fullName>
    </recommendedName>
</protein>
<keyword evidence="3" id="KW-1185">Reference proteome</keyword>
<organism evidence="2 3">
    <name type="scientific">Elysia crispata</name>
    <name type="common">lettuce slug</name>
    <dbReference type="NCBI Taxonomy" id="231223"/>
    <lineage>
        <taxon>Eukaryota</taxon>
        <taxon>Metazoa</taxon>
        <taxon>Spiralia</taxon>
        <taxon>Lophotrochozoa</taxon>
        <taxon>Mollusca</taxon>
        <taxon>Gastropoda</taxon>
        <taxon>Heterobranchia</taxon>
        <taxon>Euthyneura</taxon>
        <taxon>Panpulmonata</taxon>
        <taxon>Sacoglossa</taxon>
        <taxon>Placobranchoidea</taxon>
        <taxon>Plakobranchidae</taxon>
        <taxon>Elysia</taxon>
    </lineage>
</organism>
<dbReference type="InterPro" id="IPR048325">
    <property type="entry name" value="ZSWIM3_N"/>
</dbReference>
<accession>A0AAE1A5D0</accession>
<gene>
    <name evidence="2" type="ORF">RRG08_055181</name>
</gene>
<dbReference type="PANTHER" id="PTHR47086">
    <property type="entry name" value="BTB DOMAIN-CONTAINING PROTEIN"/>
    <property type="match status" value="1"/>
</dbReference>
<sequence length="156" mass="17949">MAAECDQQDVFPGQYFDSFEDFKSLLIKRHDIINEKLVIGKSSISVKTANAKSKKDFRFKEELVYTHVTYRCVHEGKFSSTGSSKQSTSLKNGCPVTIKLRADKNLNKLQVVSANLQHNHVIPAKKDKQVETKDLHNLRQRADHQNQTVEEQVWKY</sequence>
<dbReference type="Pfam" id="PF21599">
    <property type="entry name" value="ZSWIM3_N"/>
    <property type="match status" value="1"/>
</dbReference>